<evidence type="ECO:0000259" key="1">
    <source>
        <dbReference type="Pfam" id="PF00501"/>
    </source>
</evidence>
<dbReference type="RefSeq" id="WP_097840102.1">
    <property type="nucleotide sequence ID" value="NZ_NMTY01000031.1"/>
</dbReference>
<dbReference type="InterPro" id="IPR042099">
    <property type="entry name" value="ANL_N_sf"/>
</dbReference>
<dbReference type="SUPFAM" id="SSF56801">
    <property type="entry name" value="Acetyl-CoA synthetase-like"/>
    <property type="match status" value="1"/>
</dbReference>
<dbReference type="InterPro" id="IPR000873">
    <property type="entry name" value="AMP-dep_synth/lig_dom"/>
</dbReference>
<gene>
    <name evidence="2" type="ORF">CGS58_12695</name>
</gene>
<evidence type="ECO:0000313" key="3">
    <source>
        <dbReference type="Proteomes" id="UP000220005"/>
    </source>
</evidence>
<organism evidence="2 3">
    <name type="scientific">Faecalibacterium prausnitzii</name>
    <dbReference type="NCBI Taxonomy" id="853"/>
    <lineage>
        <taxon>Bacteria</taxon>
        <taxon>Bacillati</taxon>
        <taxon>Bacillota</taxon>
        <taxon>Clostridia</taxon>
        <taxon>Eubacteriales</taxon>
        <taxon>Oscillospiraceae</taxon>
        <taxon>Faecalibacterium</taxon>
    </lineage>
</organism>
<name>A0A2A7AMM0_9FIRM</name>
<dbReference type="Gene3D" id="3.40.50.12780">
    <property type="entry name" value="N-terminal domain of ligase-like"/>
    <property type="match status" value="1"/>
</dbReference>
<dbReference type="InterPro" id="IPR045851">
    <property type="entry name" value="AMP-bd_C_sf"/>
</dbReference>
<protein>
    <submittedName>
        <fullName evidence="2">Acyl-CoA synthetase</fullName>
    </submittedName>
</protein>
<sequence>MTREECCAVVSEKEMPMTVYDMVAAMQEKFASRPAFRWVDDATTTVKEKTYGEYVADIRKMTGYLQANVADLKGQRIAILSRTNYEYGVVAFGTMMAGAVIVTLNQKKTWPELEYELGLSEPALIFTDGIDYGYAEELKAAYGDKLRPMNAYEGSEPAAFENRIDPDGLRMLMFTSGTTGRSKGVMLSEKNYFTAMKMYIDGQKVMPEVAPKLAPKDMDQPFSHFTLVPMFHLSGFICYFAYGIQGWTLNLCADPRDMRRDMSMMHSDAMSTPPVLVEMIYNEIRRGNQEKLNGLWNLSCSSAILDPQILHYLVEHGIYINQCYSMTELAGYGLLNVVQEGEHLRALGKPDGFCEVKLDETGEICVRGGAVMLGYYKDPEATAEAIDKDGWLHSGDLARVDEDGFYYITGRKKNLIILDSGENVSPEELEKLLGKCADIKECIVKEMGKKIGAVICCEPEKEQAVRTFVTELNRTLPLYKRISAVECTAEPLPRNALGKLLRR</sequence>
<reference evidence="2 3" key="1">
    <citation type="journal article" date="2017" name="Front. Microbiol.">
        <title>New Insights into the Diversity of the Genus Faecalibacterium.</title>
        <authorList>
            <person name="Benevides L."/>
            <person name="Burman S."/>
            <person name="Martin R."/>
            <person name="Robert V."/>
            <person name="Thomas M."/>
            <person name="Miquel S."/>
            <person name="Chain F."/>
            <person name="Sokol H."/>
            <person name="Bermudez-Humaran L.G."/>
            <person name="Morrison M."/>
            <person name="Langella P."/>
            <person name="Azevedo V.A."/>
            <person name="Chatel J.M."/>
            <person name="Soares S."/>
        </authorList>
    </citation>
    <scope>NUCLEOTIDE SEQUENCE [LARGE SCALE GENOMIC DNA]</scope>
    <source>
        <strain evidence="2 3">CNCM I 4575</strain>
    </source>
</reference>
<dbReference type="GO" id="GO:0016405">
    <property type="term" value="F:CoA-ligase activity"/>
    <property type="evidence" value="ECO:0007669"/>
    <property type="project" value="TreeGrafter"/>
</dbReference>
<dbReference type="Proteomes" id="UP000220005">
    <property type="component" value="Unassembled WGS sequence"/>
</dbReference>
<dbReference type="Pfam" id="PF00501">
    <property type="entry name" value="AMP-binding"/>
    <property type="match status" value="1"/>
</dbReference>
<comment type="caution">
    <text evidence="2">The sequence shown here is derived from an EMBL/GenBank/DDBJ whole genome shotgun (WGS) entry which is preliminary data.</text>
</comment>
<dbReference type="PROSITE" id="PS00455">
    <property type="entry name" value="AMP_BINDING"/>
    <property type="match status" value="1"/>
</dbReference>
<dbReference type="AlphaFoldDB" id="A0A2A7AMM0"/>
<dbReference type="Gene3D" id="3.30.300.30">
    <property type="match status" value="1"/>
</dbReference>
<dbReference type="EMBL" id="NMTY01000031">
    <property type="protein sequence ID" value="PDX80342.1"/>
    <property type="molecule type" value="Genomic_DNA"/>
</dbReference>
<dbReference type="PANTHER" id="PTHR24096">
    <property type="entry name" value="LONG-CHAIN-FATTY-ACID--COA LIGASE"/>
    <property type="match status" value="1"/>
</dbReference>
<dbReference type="InterPro" id="IPR020845">
    <property type="entry name" value="AMP-binding_CS"/>
</dbReference>
<evidence type="ECO:0000313" key="2">
    <source>
        <dbReference type="EMBL" id="PDX80342.1"/>
    </source>
</evidence>
<proteinExistence type="predicted"/>
<feature type="domain" description="AMP-dependent synthetase/ligase" evidence="1">
    <location>
        <begin position="28"/>
        <end position="376"/>
    </location>
</feature>
<accession>A0A2A7AMM0</accession>